<evidence type="ECO:0000259" key="2">
    <source>
        <dbReference type="Pfam" id="PF04296"/>
    </source>
</evidence>
<dbReference type="PANTHER" id="PTHR34215">
    <property type="entry name" value="BLL0784 PROTEIN"/>
    <property type="match status" value="1"/>
</dbReference>
<feature type="region of interest" description="Disordered" evidence="1">
    <location>
        <begin position="62"/>
        <end position="83"/>
    </location>
</feature>
<dbReference type="RefSeq" id="WP_343879430.1">
    <property type="nucleotide sequence ID" value="NZ_BAAAIJ010000036.1"/>
</dbReference>
<accession>A0ABW4Q9N0</accession>
<evidence type="ECO:0000313" key="4">
    <source>
        <dbReference type="Proteomes" id="UP001597307"/>
    </source>
</evidence>
<proteinExistence type="predicted"/>
<dbReference type="Pfam" id="PF04296">
    <property type="entry name" value="YlxR"/>
    <property type="match status" value="1"/>
</dbReference>
<dbReference type="InterPro" id="IPR035931">
    <property type="entry name" value="YlxR-like_sf"/>
</dbReference>
<keyword evidence="4" id="KW-1185">Reference proteome</keyword>
<organism evidence="3 4">
    <name type="scientific">Arthrobacter flavus</name>
    <dbReference type="NCBI Taxonomy" id="95172"/>
    <lineage>
        <taxon>Bacteria</taxon>
        <taxon>Bacillati</taxon>
        <taxon>Actinomycetota</taxon>
        <taxon>Actinomycetes</taxon>
        <taxon>Micrococcales</taxon>
        <taxon>Micrococcaceae</taxon>
        <taxon>Arthrobacter</taxon>
    </lineage>
</organism>
<evidence type="ECO:0000313" key="3">
    <source>
        <dbReference type="EMBL" id="MFD1847407.1"/>
    </source>
</evidence>
<dbReference type="InterPro" id="IPR037465">
    <property type="entry name" value="YlxR"/>
</dbReference>
<evidence type="ECO:0000256" key="1">
    <source>
        <dbReference type="SAM" id="MobiDB-lite"/>
    </source>
</evidence>
<protein>
    <submittedName>
        <fullName evidence="3">YlxR family protein</fullName>
    </submittedName>
</protein>
<dbReference type="SUPFAM" id="SSF64376">
    <property type="entry name" value="YlxR-like"/>
    <property type="match status" value="1"/>
</dbReference>
<reference evidence="4" key="1">
    <citation type="journal article" date="2019" name="Int. J. Syst. Evol. Microbiol.">
        <title>The Global Catalogue of Microorganisms (GCM) 10K type strain sequencing project: providing services to taxonomists for standard genome sequencing and annotation.</title>
        <authorList>
            <consortium name="The Broad Institute Genomics Platform"/>
            <consortium name="The Broad Institute Genome Sequencing Center for Infectious Disease"/>
            <person name="Wu L."/>
            <person name="Ma J."/>
        </authorList>
    </citation>
    <scope>NUCLEOTIDE SEQUENCE [LARGE SCALE GENOMIC DNA]</scope>
    <source>
        <strain evidence="4">JCM 11496</strain>
    </source>
</reference>
<name>A0ABW4Q9N0_9MICC</name>
<dbReference type="Gene3D" id="3.30.1230.10">
    <property type="entry name" value="YlxR-like"/>
    <property type="match status" value="1"/>
</dbReference>
<sequence length="83" mass="9260">MKENLDGSHAVVIDDRRRLSGRGAWLHPQPACMEQALKRGAFNRAFRGQVETRDVEDRLHALKEASLGSHPKQTVLPESGSEN</sequence>
<dbReference type="Proteomes" id="UP001597307">
    <property type="component" value="Unassembled WGS sequence"/>
</dbReference>
<gene>
    <name evidence="3" type="ORF">ACFSFX_12475</name>
</gene>
<comment type="caution">
    <text evidence="3">The sequence shown here is derived from an EMBL/GenBank/DDBJ whole genome shotgun (WGS) entry which is preliminary data.</text>
</comment>
<feature type="domain" description="YlxR" evidence="2">
    <location>
        <begin position="9"/>
        <end position="60"/>
    </location>
</feature>
<dbReference type="InterPro" id="IPR007393">
    <property type="entry name" value="YlxR_dom"/>
</dbReference>
<dbReference type="PANTHER" id="PTHR34215:SF1">
    <property type="entry name" value="YLXR DOMAIN-CONTAINING PROTEIN"/>
    <property type="match status" value="1"/>
</dbReference>
<dbReference type="EMBL" id="JBHUGA010000052">
    <property type="protein sequence ID" value="MFD1847407.1"/>
    <property type="molecule type" value="Genomic_DNA"/>
</dbReference>